<evidence type="ECO:0000256" key="7">
    <source>
        <dbReference type="PROSITE-ProRule" id="PRU00196"/>
    </source>
</evidence>
<dbReference type="GO" id="GO:0004252">
    <property type="term" value="F:serine-type endopeptidase activity"/>
    <property type="evidence" value="ECO:0007669"/>
    <property type="project" value="InterPro"/>
</dbReference>
<protein>
    <submittedName>
        <fullName evidence="12">Atrial natriuretic peptide-converting enzyme</fullName>
    </submittedName>
</protein>
<dbReference type="PROSITE" id="PS50287">
    <property type="entry name" value="SRCR_2"/>
    <property type="match status" value="1"/>
</dbReference>
<dbReference type="OrthoDB" id="6428856at2759"/>
<evidence type="ECO:0000313" key="13">
    <source>
        <dbReference type="Proteomes" id="UP000887116"/>
    </source>
</evidence>
<dbReference type="AlphaFoldDB" id="A0A8X6HY54"/>
<dbReference type="Gene3D" id="3.10.250.10">
    <property type="entry name" value="SRCR-like domain"/>
    <property type="match status" value="1"/>
</dbReference>
<dbReference type="PROSITE" id="PS00134">
    <property type="entry name" value="TRYPSIN_HIS"/>
    <property type="match status" value="1"/>
</dbReference>
<dbReference type="Pfam" id="PF00057">
    <property type="entry name" value="Ldl_recept_a"/>
    <property type="match status" value="2"/>
</dbReference>
<dbReference type="CDD" id="cd00112">
    <property type="entry name" value="LDLa"/>
    <property type="match status" value="3"/>
</dbReference>
<evidence type="ECO:0000256" key="9">
    <source>
        <dbReference type="SAM" id="Coils"/>
    </source>
</evidence>
<dbReference type="InterPro" id="IPR001190">
    <property type="entry name" value="SRCR"/>
</dbReference>
<feature type="disulfide bond" evidence="6">
    <location>
        <begin position="777"/>
        <end position="792"/>
    </location>
</feature>
<dbReference type="InterPro" id="IPR002172">
    <property type="entry name" value="LDrepeatLR_classA_rpt"/>
</dbReference>
<evidence type="ECO:0000259" key="10">
    <source>
        <dbReference type="PROSITE" id="PS50240"/>
    </source>
</evidence>
<evidence type="ECO:0000256" key="5">
    <source>
        <dbReference type="ARBA" id="ARBA00023180"/>
    </source>
</evidence>
<dbReference type="InterPro" id="IPR043504">
    <property type="entry name" value="Peptidase_S1_PA_chymotrypsin"/>
</dbReference>
<dbReference type="FunFam" id="2.40.10.10:FF:000006">
    <property type="entry name" value="Serine proteinase stubble"/>
    <property type="match status" value="1"/>
</dbReference>
<dbReference type="PROSITE" id="PS50068">
    <property type="entry name" value="LDLRA_2"/>
    <property type="match status" value="3"/>
</dbReference>
<feature type="disulfide bond" evidence="7">
    <location>
        <begin position="480"/>
        <end position="490"/>
    </location>
</feature>
<dbReference type="InterPro" id="IPR033116">
    <property type="entry name" value="TRYPSIN_SER"/>
</dbReference>
<dbReference type="InterPro" id="IPR001254">
    <property type="entry name" value="Trypsin_dom"/>
</dbReference>
<comment type="caution">
    <text evidence="12">The sequence shown here is derived from an EMBL/GenBank/DDBJ whole genome shotgun (WGS) entry which is preliminary data.</text>
</comment>
<feature type="disulfide bond" evidence="6">
    <location>
        <begin position="765"/>
        <end position="783"/>
    </location>
</feature>
<proteinExistence type="predicted"/>
<dbReference type="PROSITE" id="PS00135">
    <property type="entry name" value="TRYPSIN_SER"/>
    <property type="match status" value="1"/>
</dbReference>
<keyword evidence="3 8" id="KW-0720">Serine protease</keyword>
<dbReference type="CDD" id="cd00190">
    <property type="entry name" value="Tryp_SPc"/>
    <property type="match status" value="1"/>
</dbReference>
<dbReference type="PROSITE" id="PS50240">
    <property type="entry name" value="TRYPSIN_DOM"/>
    <property type="match status" value="1"/>
</dbReference>
<evidence type="ECO:0000256" key="2">
    <source>
        <dbReference type="ARBA" id="ARBA00022801"/>
    </source>
</evidence>
<name>A0A8X6HY54_TRICU</name>
<keyword evidence="2 8" id="KW-0378">Hydrolase</keyword>
<dbReference type="InterPro" id="IPR009003">
    <property type="entry name" value="Peptidase_S1_PA"/>
</dbReference>
<evidence type="ECO:0000256" key="1">
    <source>
        <dbReference type="ARBA" id="ARBA00022670"/>
    </source>
</evidence>
<dbReference type="SMART" id="SM00020">
    <property type="entry name" value="Tryp_SPc"/>
    <property type="match status" value="1"/>
</dbReference>
<dbReference type="Gene3D" id="4.10.400.10">
    <property type="entry name" value="Low-density Lipoprotein Receptor"/>
    <property type="match status" value="3"/>
</dbReference>
<feature type="disulfide bond" evidence="6">
    <location>
        <begin position="363"/>
        <end position="378"/>
    </location>
</feature>
<dbReference type="Pfam" id="PF00089">
    <property type="entry name" value="Trypsin"/>
    <property type="match status" value="1"/>
</dbReference>
<gene>
    <name evidence="12" type="primary">CORIN</name>
    <name evidence="12" type="ORF">TNCT_704271</name>
</gene>
<dbReference type="SUPFAM" id="SSF50494">
    <property type="entry name" value="Trypsin-like serine proteases"/>
    <property type="match status" value="1"/>
</dbReference>
<dbReference type="InterPro" id="IPR055469">
    <property type="entry name" value="DUF7041"/>
</dbReference>
<dbReference type="Pfam" id="PF23055">
    <property type="entry name" value="DUF7041"/>
    <property type="match status" value="1"/>
</dbReference>
<evidence type="ECO:0000256" key="6">
    <source>
        <dbReference type="PROSITE-ProRule" id="PRU00124"/>
    </source>
</evidence>
<organism evidence="12 13">
    <name type="scientific">Trichonephila clavata</name>
    <name type="common">Joro spider</name>
    <name type="synonym">Nephila clavata</name>
    <dbReference type="NCBI Taxonomy" id="2740835"/>
    <lineage>
        <taxon>Eukaryota</taxon>
        <taxon>Metazoa</taxon>
        <taxon>Ecdysozoa</taxon>
        <taxon>Arthropoda</taxon>
        <taxon>Chelicerata</taxon>
        <taxon>Arachnida</taxon>
        <taxon>Araneae</taxon>
        <taxon>Araneomorphae</taxon>
        <taxon>Entelegynae</taxon>
        <taxon>Araneoidea</taxon>
        <taxon>Nephilidae</taxon>
        <taxon>Trichonephila</taxon>
    </lineage>
</organism>
<dbReference type="InterPro" id="IPR018114">
    <property type="entry name" value="TRYPSIN_HIS"/>
</dbReference>
<evidence type="ECO:0000256" key="3">
    <source>
        <dbReference type="ARBA" id="ARBA00022825"/>
    </source>
</evidence>
<feature type="domain" description="Peptidase S1" evidence="10">
    <location>
        <begin position="508"/>
        <end position="748"/>
    </location>
</feature>
<dbReference type="Proteomes" id="UP000887116">
    <property type="component" value="Unassembled WGS sequence"/>
</dbReference>
<keyword evidence="4 7" id="KW-1015">Disulfide bond</keyword>
<feature type="disulfide bond" evidence="6">
    <location>
        <begin position="294"/>
        <end position="309"/>
    </location>
</feature>
<evidence type="ECO:0000313" key="12">
    <source>
        <dbReference type="EMBL" id="GFR31888.1"/>
    </source>
</evidence>
<evidence type="ECO:0000256" key="4">
    <source>
        <dbReference type="ARBA" id="ARBA00023157"/>
    </source>
</evidence>
<feature type="domain" description="SRCR" evidence="11">
    <location>
        <begin position="379"/>
        <end position="490"/>
    </location>
</feature>
<accession>A0A8X6HY54</accession>
<keyword evidence="9" id="KW-0175">Coiled coil</keyword>
<evidence type="ECO:0000256" key="8">
    <source>
        <dbReference type="RuleBase" id="RU363034"/>
    </source>
</evidence>
<keyword evidence="1 8" id="KW-0645">Protease</keyword>
<feature type="disulfide bond" evidence="6">
    <location>
        <begin position="282"/>
        <end position="300"/>
    </location>
</feature>
<sequence length="796" mass="89192">MEDISAVEIPAFVSSVPALWFGMLESTFELAIPKLITDERTKYNYCVAHLSPDAAMAVRDVILSPGSTNPYSKLKEEVIARCGESKSQEIRRLLAGEQLGDRKPSELFRVMQRRSESHNVADSLLLELFLQQLPPNVQSILAIIQPLTAQKASEVADRILEVTPAQVSAASKYSSANSDNCSESELLKELKFLRQEVKELRRSRSFSRNRFNSRNRGKSPKPTTSNLCWYHYKFAEKARKCIQPCFFPGKLERAGVAVTYALPSTSCRLFVRDLCGEDEFQCASGECVYSAGRCNMRRDCRDNSDEKQCPCSELLKVMGQSQKICDGVEDCDDHSDEQNCPWCEEGQMVCPHTKFCINQSQVCDGHNDCPSGVDERYCVKLAENADDALGLHYRAQGFLMVRKEGSWGKLCLDNLHDSRALRLKLDELGEAVCSALTFRSVSDSQRTRDAEDSNDTYYVISNQVPSQNKRSSAIFSTSECESREVMRVQCGDLECGMRPMSSGPRRRIVGGQSAGAGSWPWQVALYKEGDFQCGAVLISDTWLISAGHCFYSTQSAHWVARLGLLRRGTELSAPSEQIRRVVQIFLHPEYEDKGFINDIALLRMDKPVLFSDYLRPVCLPTAEEDAGLWHGRHCSVVGWGKLYEIGHTFPDSLQEVRLPVISTEECRKRILFLTMYHITDNMFCAGYERGGRDACLGDSGGPLMCQREDGRWILLGVTSNGDGCGRPKRPGVYTKVANYLAWIKQVTEGENAVPAIPDSCEGVRCRLGRCVAPYKMCDGRWDCSEGRDEDQCFGQE</sequence>
<dbReference type="SUPFAM" id="SSF57424">
    <property type="entry name" value="LDL receptor-like module"/>
    <property type="match status" value="3"/>
</dbReference>
<feature type="coiled-coil region" evidence="9">
    <location>
        <begin position="183"/>
        <end position="210"/>
    </location>
</feature>
<dbReference type="InterPro" id="IPR023415">
    <property type="entry name" value="LDLR_class-A_CS"/>
</dbReference>
<dbReference type="PROSITE" id="PS01209">
    <property type="entry name" value="LDLRA_1"/>
    <property type="match status" value="1"/>
</dbReference>
<keyword evidence="5" id="KW-0325">Glycoprotein</keyword>
<comment type="caution">
    <text evidence="7">Lacks conserved residue(s) required for the propagation of feature annotation.</text>
</comment>
<evidence type="ECO:0000259" key="11">
    <source>
        <dbReference type="PROSITE" id="PS50287"/>
    </source>
</evidence>
<dbReference type="PANTHER" id="PTHR24252:SF7">
    <property type="entry name" value="HYALIN"/>
    <property type="match status" value="1"/>
</dbReference>
<feature type="disulfide bond" evidence="6">
    <location>
        <begin position="275"/>
        <end position="287"/>
    </location>
</feature>
<keyword evidence="13" id="KW-1185">Reference proteome</keyword>
<dbReference type="EMBL" id="BMAO01019651">
    <property type="protein sequence ID" value="GFR31888.1"/>
    <property type="molecule type" value="Genomic_DNA"/>
</dbReference>
<dbReference type="InterPro" id="IPR036772">
    <property type="entry name" value="SRCR-like_dom_sf"/>
</dbReference>
<dbReference type="PANTHER" id="PTHR24252">
    <property type="entry name" value="ACROSIN-RELATED"/>
    <property type="match status" value="1"/>
</dbReference>
<dbReference type="SMART" id="SM00192">
    <property type="entry name" value="LDLa"/>
    <property type="match status" value="4"/>
</dbReference>
<dbReference type="PRINTS" id="PR00261">
    <property type="entry name" value="LDLRECEPTOR"/>
</dbReference>
<dbReference type="GO" id="GO:0016020">
    <property type="term" value="C:membrane"/>
    <property type="evidence" value="ECO:0007669"/>
    <property type="project" value="InterPro"/>
</dbReference>
<dbReference type="Gene3D" id="2.40.10.10">
    <property type="entry name" value="Trypsin-like serine proteases"/>
    <property type="match status" value="1"/>
</dbReference>
<dbReference type="InterPro" id="IPR036055">
    <property type="entry name" value="LDL_receptor-like_sf"/>
</dbReference>
<reference evidence="12" key="1">
    <citation type="submission" date="2020-07" db="EMBL/GenBank/DDBJ databases">
        <title>Multicomponent nature underlies the extraordinary mechanical properties of spider dragline silk.</title>
        <authorList>
            <person name="Kono N."/>
            <person name="Nakamura H."/>
            <person name="Mori M."/>
            <person name="Yoshida Y."/>
            <person name="Ohtoshi R."/>
            <person name="Malay A.D."/>
            <person name="Moran D.A.P."/>
            <person name="Tomita M."/>
            <person name="Numata K."/>
            <person name="Arakawa K."/>
        </authorList>
    </citation>
    <scope>NUCLEOTIDE SEQUENCE</scope>
</reference>
<dbReference type="GO" id="GO:0006508">
    <property type="term" value="P:proteolysis"/>
    <property type="evidence" value="ECO:0007669"/>
    <property type="project" value="UniProtKB-KW"/>
</dbReference>